<dbReference type="GO" id="GO:0005739">
    <property type="term" value="C:mitochondrion"/>
    <property type="evidence" value="ECO:0007669"/>
    <property type="project" value="TreeGrafter"/>
</dbReference>
<comment type="similarity">
    <text evidence="1">Belongs to the OPA3 family.</text>
</comment>
<dbReference type="InterPro" id="IPR010754">
    <property type="entry name" value="OPA3-like"/>
</dbReference>
<feature type="coiled-coil region" evidence="3">
    <location>
        <begin position="101"/>
        <end position="128"/>
    </location>
</feature>
<evidence type="ECO:0000256" key="2">
    <source>
        <dbReference type="ARBA" id="ARBA00023054"/>
    </source>
</evidence>
<gene>
    <name evidence="5" type="ORF">LELG_02012</name>
</gene>
<evidence type="ECO:0000256" key="1">
    <source>
        <dbReference type="ARBA" id="ARBA00007584"/>
    </source>
</evidence>
<name>A5DXC5_LODEL</name>
<proteinExistence type="inferred from homology"/>
<dbReference type="HOGENOM" id="CLU_074707_3_2_1"/>
<dbReference type="KEGG" id="lel:PVL30_001985"/>
<dbReference type="OMA" id="WAEFEGT"/>
<accession>A5DXC5</accession>
<dbReference type="VEuPathDB" id="FungiDB:LELG_02012"/>
<keyword evidence="2 3" id="KW-0175">Coiled coil</keyword>
<sequence length="191" mass="21383">MSGIALKITALAIRTISKPISKAITTRAKTNDLFRQYCINFANNLHKTDVILRGKLLGNENIRIRPLNDNKAIEQGATFISEFFLFSVAGSLIFYEAYRSRKKALDQREALADDIAVLQSEIEYIKEKLRGVNVRLDDYRVPEGIKPKYVKVNLDGSVTGHSLDQRNMLPTTNGDGAGKTEQKDLKQTPAL</sequence>
<dbReference type="GeneID" id="5234111"/>
<keyword evidence="6" id="KW-1185">Reference proteome</keyword>
<dbReference type="eggNOG" id="KOG3335">
    <property type="taxonomic scope" value="Eukaryota"/>
</dbReference>
<protein>
    <recommendedName>
        <fullName evidence="7">OPA3-like protein</fullName>
    </recommendedName>
</protein>
<feature type="compositionally biased region" description="Basic and acidic residues" evidence="4">
    <location>
        <begin position="178"/>
        <end position="191"/>
    </location>
</feature>
<evidence type="ECO:0000313" key="5">
    <source>
        <dbReference type="EMBL" id="EDK43833.1"/>
    </source>
</evidence>
<dbReference type="PANTHER" id="PTHR12499:SF0">
    <property type="entry name" value="OPTIC ATROPHY 3 PROTEIN"/>
    <property type="match status" value="1"/>
</dbReference>
<evidence type="ECO:0000313" key="6">
    <source>
        <dbReference type="Proteomes" id="UP000001996"/>
    </source>
</evidence>
<organism evidence="5 6">
    <name type="scientific">Lodderomyces elongisporus (strain ATCC 11503 / CBS 2605 / JCM 1781 / NBRC 1676 / NRRL YB-4239)</name>
    <name type="common">Yeast</name>
    <name type="synonym">Saccharomyces elongisporus</name>
    <dbReference type="NCBI Taxonomy" id="379508"/>
    <lineage>
        <taxon>Eukaryota</taxon>
        <taxon>Fungi</taxon>
        <taxon>Dikarya</taxon>
        <taxon>Ascomycota</taxon>
        <taxon>Saccharomycotina</taxon>
        <taxon>Pichiomycetes</taxon>
        <taxon>Debaryomycetaceae</taxon>
        <taxon>Candida/Lodderomyces clade</taxon>
        <taxon>Lodderomyces</taxon>
    </lineage>
</organism>
<dbReference type="Proteomes" id="UP000001996">
    <property type="component" value="Unassembled WGS sequence"/>
</dbReference>
<evidence type="ECO:0000256" key="3">
    <source>
        <dbReference type="SAM" id="Coils"/>
    </source>
</evidence>
<dbReference type="InParanoid" id="A5DXC5"/>
<evidence type="ECO:0008006" key="7">
    <source>
        <dbReference type="Google" id="ProtNLM"/>
    </source>
</evidence>
<evidence type="ECO:0000256" key="4">
    <source>
        <dbReference type="SAM" id="MobiDB-lite"/>
    </source>
</evidence>
<dbReference type="PANTHER" id="PTHR12499">
    <property type="entry name" value="OPTIC ATROPHY 3 PROTEIN OPA3"/>
    <property type="match status" value="1"/>
</dbReference>
<dbReference type="Pfam" id="PF07047">
    <property type="entry name" value="OPA3"/>
    <property type="match status" value="1"/>
</dbReference>
<dbReference type="EMBL" id="CH981525">
    <property type="protein sequence ID" value="EDK43833.1"/>
    <property type="molecule type" value="Genomic_DNA"/>
</dbReference>
<reference evidence="5 6" key="1">
    <citation type="journal article" date="2009" name="Nature">
        <title>Evolution of pathogenicity and sexual reproduction in eight Candida genomes.</title>
        <authorList>
            <person name="Butler G."/>
            <person name="Rasmussen M.D."/>
            <person name="Lin M.F."/>
            <person name="Santos M.A."/>
            <person name="Sakthikumar S."/>
            <person name="Munro C.A."/>
            <person name="Rheinbay E."/>
            <person name="Grabherr M."/>
            <person name="Forche A."/>
            <person name="Reedy J.L."/>
            <person name="Agrafioti I."/>
            <person name="Arnaud M.B."/>
            <person name="Bates S."/>
            <person name="Brown A.J."/>
            <person name="Brunke S."/>
            <person name="Costanzo M.C."/>
            <person name="Fitzpatrick D.A."/>
            <person name="de Groot P.W."/>
            <person name="Harris D."/>
            <person name="Hoyer L.L."/>
            <person name="Hube B."/>
            <person name="Klis F.M."/>
            <person name="Kodira C."/>
            <person name="Lennard N."/>
            <person name="Logue M.E."/>
            <person name="Martin R."/>
            <person name="Neiman A.M."/>
            <person name="Nikolaou E."/>
            <person name="Quail M.A."/>
            <person name="Quinn J."/>
            <person name="Santos M.C."/>
            <person name="Schmitzberger F.F."/>
            <person name="Sherlock G."/>
            <person name="Shah P."/>
            <person name="Silverstein K.A."/>
            <person name="Skrzypek M.S."/>
            <person name="Soll D."/>
            <person name="Staggs R."/>
            <person name="Stansfield I."/>
            <person name="Stumpf M.P."/>
            <person name="Sudbery P.E."/>
            <person name="Srikantha T."/>
            <person name="Zeng Q."/>
            <person name="Berman J."/>
            <person name="Berriman M."/>
            <person name="Heitman J."/>
            <person name="Gow N.A."/>
            <person name="Lorenz M.C."/>
            <person name="Birren B.W."/>
            <person name="Kellis M."/>
            <person name="Cuomo C.A."/>
        </authorList>
    </citation>
    <scope>NUCLEOTIDE SEQUENCE [LARGE SCALE GENOMIC DNA]</scope>
    <source>
        <strain evidence="6">ATCC 11503 / BCRC 21390 / CBS 2605 / JCM 1781 / NBRC 1676 / NRRL YB-4239</strain>
    </source>
</reference>
<feature type="region of interest" description="Disordered" evidence="4">
    <location>
        <begin position="161"/>
        <end position="191"/>
    </location>
</feature>
<dbReference type="OrthoDB" id="2129069at2759"/>
<dbReference type="AlphaFoldDB" id="A5DXC5"/>
<dbReference type="GO" id="GO:0019216">
    <property type="term" value="P:regulation of lipid metabolic process"/>
    <property type="evidence" value="ECO:0007669"/>
    <property type="project" value="TreeGrafter"/>
</dbReference>